<organism evidence="1 2">
    <name type="scientific">Eubacterium barkeri</name>
    <name type="common">Clostridium barkeri</name>
    <dbReference type="NCBI Taxonomy" id="1528"/>
    <lineage>
        <taxon>Bacteria</taxon>
        <taxon>Bacillati</taxon>
        <taxon>Bacillota</taxon>
        <taxon>Clostridia</taxon>
        <taxon>Eubacteriales</taxon>
        <taxon>Eubacteriaceae</taxon>
        <taxon>Eubacterium</taxon>
    </lineage>
</organism>
<dbReference type="Proteomes" id="UP000199652">
    <property type="component" value="Unassembled WGS sequence"/>
</dbReference>
<dbReference type="GO" id="GO:0016301">
    <property type="term" value="F:kinase activity"/>
    <property type="evidence" value="ECO:0007669"/>
    <property type="project" value="UniProtKB-KW"/>
</dbReference>
<name>A0A1H3EK12_EUBBA</name>
<proteinExistence type="predicted"/>
<gene>
    <name evidence="1" type="ORF">SAMN04488579_10796</name>
</gene>
<dbReference type="AlphaFoldDB" id="A0A1H3EK12"/>
<dbReference type="EMBL" id="FNOU01000007">
    <property type="protein sequence ID" value="SDX78930.1"/>
    <property type="molecule type" value="Genomic_DNA"/>
</dbReference>
<reference evidence="2" key="1">
    <citation type="submission" date="2016-10" db="EMBL/GenBank/DDBJ databases">
        <authorList>
            <person name="Varghese N."/>
            <person name="Submissions S."/>
        </authorList>
    </citation>
    <scope>NUCLEOTIDE SEQUENCE [LARGE SCALE GENOMIC DNA]</scope>
    <source>
        <strain evidence="2">VPI 5359</strain>
    </source>
</reference>
<dbReference type="SUPFAM" id="SSF52540">
    <property type="entry name" value="P-loop containing nucleoside triphosphate hydrolases"/>
    <property type="match status" value="1"/>
</dbReference>
<evidence type="ECO:0000313" key="2">
    <source>
        <dbReference type="Proteomes" id="UP000199652"/>
    </source>
</evidence>
<keyword evidence="1" id="KW-0418">Kinase</keyword>
<dbReference type="Pfam" id="PF13189">
    <property type="entry name" value="Cytidylate_kin2"/>
    <property type="match status" value="1"/>
</dbReference>
<protein>
    <submittedName>
        <fullName evidence="1">Cytidylate kinase</fullName>
    </submittedName>
</protein>
<dbReference type="RefSeq" id="WP_090244477.1">
    <property type="nucleotide sequence ID" value="NZ_FNOU01000007.1"/>
</dbReference>
<dbReference type="Gene3D" id="3.40.50.300">
    <property type="entry name" value="P-loop containing nucleotide triphosphate hydrolases"/>
    <property type="match status" value="1"/>
</dbReference>
<keyword evidence="2" id="KW-1185">Reference proteome</keyword>
<keyword evidence="1" id="KW-0808">Transferase</keyword>
<evidence type="ECO:0000313" key="1">
    <source>
        <dbReference type="EMBL" id="SDX78930.1"/>
    </source>
</evidence>
<dbReference type="STRING" id="1528.SAMN04488579_10796"/>
<dbReference type="InterPro" id="IPR027417">
    <property type="entry name" value="P-loop_NTPase"/>
</dbReference>
<sequence length="199" mass="22302">MAKIITIGRQFGSNGRAIAKNLADHLGIAFYDKQLIGLAAEKSELPVESLVEVDEKKTNPLLYASVDYKIGAGYSTTAPINDVLFQAQSEVIRGLAQKEDCVIVGRCADFVLRSHPEARHVYIYAPMDKRIQTVCERDGVGSKEAQSIIKKIDKQRRLYYSYYTDLKWGSFENYHLALDSGRMSMDNAVDLLSLLYGQI</sequence>
<dbReference type="OrthoDB" id="9781180at2"/>
<accession>A0A1H3EK12</accession>